<dbReference type="EMBL" id="LLXJ01002462">
    <property type="protein sequence ID" value="PKB98803.1"/>
    <property type="molecule type" value="Genomic_DNA"/>
</dbReference>
<organism evidence="1 2">
    <name type="scientific">Rhizophagus irregularis</name>
    <dbReference type="NCBI Taxonomy" id="588596"/>
    <lineage>
        <taxon>Eukaryota</taxon>
        <taxon>Fungi</taxon>
        <taxon>Fungi incertae sedis</taxon>
        <taxon>Mucoromycota</taxon>
        <taxon>Glomeromycotina</taxon>
        <taxon>Glomeromycetes</taxon>
        <taxon>Glomerales</taxon>
        <taxon>Glomeraceae</taxon>
        <taxon>Rhizophagus</taxon>
    </lineage>
</organism>
<name>A0A2N0NW48_9GLOM</name>
<accession>A0A2N0NW48</accession>
<gene>
    <name evidence="1" type="ORF">RhiirA5_430784</name>
</gene>
<sequence length="51" mass="5751">MSGILYKNQHQLNQKPIYNPISFKEMLAAADKDLIASINNKYINGLKDDIG</sequence>
<evidence type="ECO:0000313" key="1">
    <source>
        <dbReference type="EMBL" id="PKB98803.1"/>
    </source>
</evidence>
<proteinExistence type="predicted"/>
<reference evidence="1 2" key="2">
    <citation type="submission" date="2017-09" db="EMBL/GenBank/DDBJ databases">
        <title>Extensive intraspecific genome diversity in a model arbuscular mycorrhizal fungus.</title>
        <authorList>
            <person name="Chen E.C."/>
            <person name="Morin E."/>
            <person name="Beaudet D."/>
            <person name="Noel J."/>
            <person name="Ndikumana S."/>
            <person name="Charron P."/>
            <person name="St-Onge C."/>
            <person name="Giorgi J."/>
            <person name="Grigoriev I.V."/>
            <person name="Roux C."/>
            <person name="Martin F.M."/>
            <person name="Corradi N."/>
        </authorList>
    </citation>
    <scope>NUCLEOTIDE SEQUENCE [LARGE SCALE GENOMIC DNA]</scope>
    <source>
        <strain evidence="1 2">A5</strain>
    </source>
</reference>
<reference evidence="1 2" key="1">
    <citation type="submission" date="2016-04" db="EMBL/GenBank/DDBJ databases">
        <title>Genome analyses suggest a sexual origin of heterokaryosis in a supposedly ancient asexual fungus.</title>
        <authorList>
            <person name="Ropars J."/>
            <person name="Sedzielewska K."/>
            <person name="Noel J."/>
            <person name="Charron P."/>
            <person name="Farinelli L."/>
            <person name="Marton T."/>
            <person name="Kruger M."/>
            <person name="Pelin A."/>
            <person name="Brachmann A."/>
            <person name="Corradi N."/>
        </authorList>
    </citation>
    <scope>NUCLEOTIDE SEQUENCE [LARGE SCALE GENOMIC DNA]</scope>
    <source>
        <strain evidence="1 2">A5</strain>
    </source>
</reference>
<evidence type="ECO:0000313" key="2">
    <source>
        <dbReference type="Proteomes" id="UP000232722"/>
    </source>
</evidence>
<comment type="caution">
    <text evidence="1">The sequence shown here is derived from an EMBL/GenBank/DDBJ whole genome shotgun (WGS) entry which is preliminary data.</text>
</comment>
<dbReference type="Proteomes" id="UP000232722">
    <property type="component" value="Unassembled WGS sequence"/>
</dbReference>
<protein>
    <submittedName>
        <fullName evidence="1">Uncharacterized protein</fullName>
    </submittedName>
</protein>
<dbReference type="AlphaFoldDB" id="A0A2N0NW48"/>